<dbReference type="RefSeq" id="WP_093650236.1">
    <property type="nucleotide sequence ID" value="NZ_CTEN01000002.1"/>
</dbReference>
<dbReference type="STRING" id="1608583.BN1356_00946"/>
<protein>
    <submittedName>
        <fullName evidence="2">Uncharacterized protein</fullName>
    </submittedName>
</protein>
<sequence length="59" mass="6804">MDEINLSTEQVIYLMAVLIPILVYLINKLTVVNIEMDDPEEAIPETNLRYLQINTYYGG</sequence>
<dbReference type="AlphaFoldDB" id="A0A0E4H3N2"/>
<keyword evidence="1" id="KW-0472">Membrane</keyword>
<evidence type="ECO:0000313" key="2">
    <source>
        <dbReference type="EMBL" id="CQR24602.1"/>
    </source>
</evidence>
<proteinExistence type="predicted"/>
<gene>
    <name evidence="2" type="ORF">BN1356_00946</name>
</gene>
<dbReference type="EMBL" id="CTEN01000002">
    <property type="protein sequence ID" value="CQR24602.1"/>
    <property type="molecule type" value="Genomic_DNA"/>
</dbReference>
<accession>A0A0E4H3N2</accession>
<name>A0A0E4H3N2_9STRE</name>
<keyword evidence="1" id="KW-1133">Transmembrane helix</keyword>
<evidence type="ECO:0000313" key="3">
    <source>
        <dbReference type="Proteomes" id="UP000198604"/>
    </source>
</evidence>
<keyword evidence="3" id="KW-1185">Reference proteome</keyword>
<feature type="transmembrane region" description="Helical" evidence="1">
    <location>
        <begin position="12"/>
        <end position="31"/>
    </location>
</feature>
<organism evidence="2 3">
    <name type="scientific">Streptococcus varani</name>
    <dbReference type="NCBI Taxonomy" id="1608583"/>
    <lineage>
        <taxon>Bacteria</taxon>
        <taxon>Bacillati</taxon>
        <taxon>Bacillota</taxon>
        <taxon>Bacilli</taxon>
        <taxon>Lactobacillales</taxon>
        <taxon>Streptococcaceae</taxon>
        <taxon>Streptococcus</taxon>
    </lineage>
</organism>
<reference evidence="3" key="1">
    <citation type="submission" date="2015-03" db="EMBL/GenBank/DDBJ databases">
        <authorList>
            <person name="Urmite Genomes"/>
        </authorList>
    </citation>
    <scope>NUCLEOTIDE SEQUENCE [LARGE SCALE GENOMIC DNA]</scope>
    <source>
        <strain evidence="3">FF10</strain>
    </source>
</reference>
<dbReference type="Proteomes" id="UP000198604">
    <property type="component" value="Unassembled WGS sequence"/>
</dbReference>
<keyword evidence="1" id="KW-0812">Transmembrane</keyword>
<evidence type="ECO:0000256" key="1">
    <source>
        <dbReference type="SAM" id="Phobius"/>
    </source>
</evidence>